<feature type="transmembrane region" description="Helical" evidence="2">
    <location>
        <begin position="134"/>
        <end position="152"/>
    </location>
</feature>
<sequence>MSRNEGEFDAFRDDIEAAERRIAREIEPGARALVVAVLVFVLIGSFALPHTGDVRGWDVLFATHGAGKAAIALPSRVFSWLALVFGVGFSMLALLTRRWALAWIALAGSAVACAAGLLAVWSRQTVAHGHPGPGVGLVVAWITIILLTFHWARVVWSRTIVQLAAEEQRRKAAAHEQARTLLETLDDPNSAQPPKPNGTAPGSV</sequence>
<evidence type="ECO:0000313" key="4">
    <source>
        <dbReference type="Proteomes" id="UP000465866"/>
    </source>
</evidence>
<feature type="transmembrane region" description="Helical" evidence="2">
    <location>
        <begin position="102"/>
        <end position="122"/>
    </location>
</feature>
<organism evidence="3 4">
    <name type="scientific">Mycobacterium cookii</name>
    <dbReference type="NCBI Taxonomy" id="1775"/>
    <lineage>
        <taxon>Bacteria</taxon>
        <taxon>Bacillati</taxon>
        <taxon>Actinomycetota</taxon>
        <taxon>Actinomycetes</taxon>
        <taxon>Mycobacteriales</taxon>
        <taxon>Mycobacteriaceae</taxon>
        <taxon>Mycobacterium</taxon>
    </lineage>
</organism>
<feature type="transmembrane region" description="Helical" evidence="2">
    <location>
        <begin position="30"/>
        <end position="48"/>
    </location>
</feature>
<reference evidence="3 4" key="1">
    <citation type="journal article" date="2019" name="Emerg. Microbes Infect.">
        <title>Comprehensive subspecies identification of 175 nontuberculous mycobacteria species based on 7547 genomic profiles.</title>
        <authorList>
            <person name="Matsumoto Y."/>
            <person name="Kinjo T."/>
            <person name="Motooka D."/>
            <person name="Nabeya D."/>
            <person name="Jung N."/>
            <person name="Uechi K."/>
            <person name="Horii T."/>
            <person name="Iida T."/>
            <person name="Fujita J."/>
            <person name="Nakamura S."/>
        </authorList>
    </citation>
    <scope>NUCLEOTIDE SEQUENCE [LARGE SCALE GENOMIC DNA]</scope>
    <source>
        <strain evidence="3 4">JCM 12404</strain>
    </source>
</reference>
<dbReference type="AlphaFoldDB" id="A0A7I7KS09"/>
<keyword evidence="2" id="KW-0812">Transmembrane</keyword>
<dbReference type="EMBL" id="AP022569">
    <property type="protein sequence ID" value="BBX44198.1"/>
    <property type="molecule type" value="Genomic_DNA"/>
</dbReference>
<dbReference type="KEGG" id="mcoo:MCOO_02130"/>
<evidence type="ECO:0000256" key="1">
    <source>
        <dbReference type="SAM" id="MobiDB-lite"/>
    </source>
</evidence>
<name>A0A7I7KS09_9MYCO</name>
<gene>
    <name evidence="3" type="ORF">MCOO_02130</name>
</gene>
<evidence type="ECO:0000313" key="3">
    <source>
        <dbReference type="EMBL" id="BBX44198.1"/>
    </source>
</evidence>
<evidence type="ECO:0008006" key="5">
    <source>
        <dbReference type="Google" id="ProtNLM"/>
    </source>
</evidence>
<keyword evidence="4" id="KW-1185">Reference proteome</keyword>
<proteinExistence type="predicted"/>
<accession>A0A7I7KS09</accession>
<dbReference type="RefSeq" id="WP_163774528.1">
    <property type="nucleotide sequence ID" value="NZ_AP022569.1"/>
</dbReference>
<feature type="transmembrane region" description="Helical" evidence="2">
    <location>
        <begin position="77"/>
        <end position="95"/>
    </location>
</feature>
<keyword evidence="2" id="KW-1133">Transmembrane helix</keyword>
<protein>
    <recommendedName>
        <fullName evidence="5">Transmembrane protein</fullName>
    </recommendedName>
</protein>
<dbReference type="Proteomes" id="UP000465866">
    <property type="component" value="Chromosome"/>
</dbReference>
<feature type="region of interest" description="Disordered" evidence="1">
    <location>
        <begin position="182"/>
        <end position="204"/>
    </location>
</feature>
<evidence type="ECO:0000256" key="2">
    <source>
        <dbReference type="SAM" id="Phobius"/>
    </source>
</evidence>
<keyword evidence="2" id="KW-0472">Membrane</keyword>